<feature type="transmembrane region" description="Helical" evidence="6">
    <location>
        <begin position="16"/>
        <end position="38"/>
    </location>
</feature>
<dbReference type="Pfam" id="PF02588">
    <property type="entry name" value="YitT_membrane"/>
    <property type="match status" value="1"/>
</dbReference>
<evidence type="ECO:0000259" key="7">
    <source>
        <dbReference type="Pfam" id="PF10035"/>
    </source>
</evidence>
<feature type="transmembrane region" description="Helical" evidence="6">
    <location>
        <begin position="182"/>
        <end position="202"/>
    </location>
</feature>
<dbReference type="GO" id="GO:0005886">
    <property type="term" value="C:plasma membrane"/>
    <property type="evidence" value="ECO:0007669"/>
    <property type="project" value="UniProtKB-SubCell"/>
</dbReference>
<keyword evidence="4 6" id="KW-1133">Transmembrane helix</keyword>
<sequence>MLKESWKSRMESLRQIAWNLGLIALGSALCSVAINGILLPQRFYGAGFTGVALLIHYMFSSLPVAVLYFILNVPVFCLGWIYAGRRFFLYSIAGMFIFTGTLEWIHVSVPVHDKMLSAILAGIIVGVGSGIILRSLGSAGGLDILSVIFLKRFSIRLGSTILAFNTVLLGAGAVLFSLEDALYTLIYIFVCSYMVNLVVTGLSQRKAVHIISPHWEEISHEIIGKIKRGVTVIRGRGGYTGRDEQILYTVISFRELPQLKQLIRGVDPDAFVVITDTLEVMGQRIGNQPHW</sequence>
<dbReference type="InterPro" id="IPR015867">
    <property type="entry name" value="N-reg_PII/ATP_PRibTrfase_C"/>
</dbReference>
<organism evidence="8 9">
    <name type="scientific">Candidatus Desulfacyla euxinica</name>
    <dbReference type="NCBI Taxonomy" id="2841693"/>
    <lineage>
        <taxon>Bacteria</taxon>
        <taxon>Deltaproteobacteria</taxon>
        <taxon>Candidatus Desulfacyla</taxon>
    </lineage>
</organism>
<evidence type="ECO:0000256" key="3">
    <source>
        <dbReference type="ARBA" id="ARBA00022692"/>
    </source>
</evidence>
<gene>
    <name evidence="8" type="ORF">H8E19_11055</name>
</gene>
<proteinExistence type="predicted"/>
<keyword evidence="5 6" id="KW-0472">Membrane</keyword>
<evidence type="ECO:0000256" key="4">
    <source>
        <dbReference type="ARBA" id="ARBA00022989"/>
    </source>
</evidence>
<comment type="subcellular location">
    <subcellularLocation>
        <location evidence="1">Cell membrane</location>
        <topology evidence="1">Multi-pass membrane protein</topology>
    </subcellularLocation>
</comment>
<dbReference type="InterPro" id="IPR003740">
    <property type="entry name" value="YitT"/>
</dbReference>
<evidence type="ECO:0000313" key="8">
    <source>
        <dbReference type="EMBL" id="MBC8177931.1"/>
    </source>
</evidence>
<dbReference type="PIRSF" id="PIRSF006483">
    <property type="entry name" value="Membrane_protein_YitT"/>
    <property type="match status" value="1"/>
</dbReference>
<keyword evidence="3 6" id="KW-0812">Transmembrane</keyword>
<keyword evidence="2" id="KW-1003">Cell membrane</keyword>
<feature type="domain" description="DUF2179" evidence="7">
    <location>
        <begin position="228"/>
        <end position="282"/>
    </location>
</feature>
<evidence type="ECO:0000256" key="2">
    <source>
        <dbReference type="ARBA" id="ARBA00022475"/>
    </source>
</evidence>
<evidence type="ECO:0000313" key="9">
    <source>
        <dbReference type="Proteomes" id="UP000650524"/>
    </source>
</evidence>
<name>A0A8J6N1E4_9DELT</name>
<evidence type="ECO:0000256" key="1">
    <source>
        <dbReference type="ARBA" id="ARBA00004651"/>
    </source>
</evidence>
<accession>A0A8J6N1E4</accession>
<dbReference type="PANTHER" id="PTHR33545">
    <property type="entry name" value="UPF0750 MEMBRANE PROTEIN YITT-RELATED"/>
    <property type="match status" value="1"/>
</dbReference>
<evidence type="ECO:0000256" key="6">
    <source>
        <dbReference type="SAM" id="Phobius"/>
    </source>
</evidence>
<feature type="transmembrane region" description="Helical" evidence="6">
    <location>
        <begin position="157"/>
        <end position="176"/>
    </location>
</feature>
<protein>
    <submittedName>
        <fullName evidence="8">YitT family protein</fullName>
    </submittedName>
</protein>
<feature type="transmembrane region" description="Helical" evidence="6">
    <location>
        <begin position="115"/>
        <end position="136"/>
    </location>
</feature>
<dbReference type="InterPro" id="IPR051461">
    <property type="entry name" value="UPF0750_membrane"/>
</dbReference>
<dbReference type="Proteomes" id="UP000650524">
    <property type="component" value="Unassembled WGS sequence"/>
</dbReference>
<dbReference type="PANTHER" id="PTHR33545:SF5">
    <property type="entry name" value="UPF0750 MEMBRANE PROTEIN YITT"/>
    <property type="match status" value="1"/>
</dbReference>
<reference evidence="8 9" key="1">
    <citation type="submission" date="2020-08" db="EMBL/GenBank/DDBJ databases">
        <title>Bridging the membrane lipid divide: bacteria of the FCB group superphylum have the potential to synthesize archaeal ether lipids.</title>
        <authorList>
            <person name="Villanueva L."/>
            <person name="Von Meijenfeldt F.A.B."/>
            <person name="Westbye A.B."/>
            <person name="Yadav S."/>
            <person name="Hopmans E.C."/>
            <person name="Dutilh B.E."/>
            <person name="Sinninghe Damste J.S."/>
        </authorList>
    </citation>
    <scope>NUCLEOTIDE SEQUENCE [LARGE SCALE GENOMIC DNA]</scope>
    <source>
        <strain evidence="8">NIOZ-UU27</strain>
    </source>
</reference>
<feature type="transmembrane region" description="Helical" evidence="6">
    <location>
        <begin position="65"/>
        <end position="83"/>
    </location>
</feature>
<dbReference type="CDD" id="cd16380">
    <property type="entry name" value="YitT_C"/>
    <property type="match status" value="1"/>
</dbReference>
<dbReference type="Gene3D" id="3.30.70.120">
    <property type="match status" value="1"/>
</dbReference>
<dbReference type="Pfam" id="PF10035">
    <property type="entry name" value="DUF2179"/>
    <property type="match status" value="1"/>
</dbReference>
<dbReference type="InterPro" id="IPR019264">
    <property type="entry name" value="DUF2179"/>
</dbReference>
<dbReference type="EMBL" id="JACNJD010000245">
    <property type="protein sequence ID" value="MBC8177931.1"/>
    <property type="molecule type" value="Genomic_DNA"/>
</dbReference>
<comment type="caution">
    <text evidence="8">The sequence shown here is derived from an EMBL/GenBank/DDBJ whole genome shotgun (WGS) entry which is preliminary data.</text>
</comment>
<evidence type="ECO:0000256" key="5">
    <source>
        <dbReference type="ARBA" id="ARBA00023136"/>
    </source>
</evidence>
<dbReference type="AlphaFoldDB" id="A0A8J6N1E4"/>
<feature type="transmembrane region" description="Helical" evidence="6">
    <location>
        <begin position="88"/>
        <end position="109"/>
    </location>
</feature>